<name>A0ABZ2YCY3_9BACT</name>
<proteinExistence type="predicted"/>
<dbReference type="SUPFAM" id="SSF53323">
    <property type="entry name" value="Pyruvate-ferredoxin oxidoreductase, PFOR, domain III"/>
    <property type="match status" value="1"/>
</dbReference>
<sequence length="190" mass="20982">MRGSIVLCGVGGMGILRASEIIAEVLLQKGLMVCQSEVHGMAQRGGSVVTYLRFGEEAYAPLLQRGEADFMIAFEQMEALRYIAYLKIGGTIILNPLSLYPPGTSAAEYPQDIPSLLEETGFTLITVPATEMSLKLGDVRFTNTFLLGAFSAVFPIQEEKLWEQAIIKVFRGKKEEENLKAFREGRKTVQ</sequence>
<keyword evidence="4" id="KW-1185">Reference proteome</keyword>
<organism evidence="3 4">
    <name type="scientific">Thermatribacter velox</name>
    <dbReference type="NCBI Taxonomy" id="3039681"/>
    <lineage>
        <taxon>Bacteria</taxon>
        <taxon>Pseudomonadati</taxon>
        <taxon>Atribacterota</taxon>
        <taxon>Atribacteria</taxon>
        <taxon>Atribacterales</taxon>
        <taxon>Thermatribacteraceae</taxon>
        <taxon>Thermatribacter</taxon>
    </lineage>
</organism>
<feature type="domain" description="Pyruvate/ketoisovalerate oxidoreductase catalytic" evidence="2">
    <location>
        <begin position="11"/>
        <end position="186"/>
    </location>
</feature>
<keyword evidence="1" id="KW-0560">Oxidoreductase</keyword>
<dbReference type="PANTHER" id="PTHR43854">
    <property type="entry name" value="INDOLEPYRUVATE OXIDOREDUCTASE SUBUNIT IORB"/>
    <property type="match status" value="1"/>
</dbReference>
<evidence type="ECO:0000313" key="4">
    <source>
        <dbReference type="Proteomes" id="UP001461341"/>
    </source>
</evidence>
<dbReference type="Proteomes" id="UP001461341">
    <property type="component" value="Chromosome"/>
</dbReference>
<evidence type="ECO:0000256" key="1">
    <source>
        <dbReference type="ARBA" id="ARBA00023002"/>
    </source>
</evidence>
<dbReference type="InterPro" id="IPR052198">
    <property type="entry name" value="IorB_Oxidoreductase"/>
</dbReference>
<evidence type="ECO:0000313" key="3">
    <source>
        <dbReference type="EMBL" id="WZL75558.1"/>
    </source>
</evidence>
<dbReference type="PANTHER" id="PTHR43854:SF1">
    <property type="entry name" value="INDOLEPYRUVATE OXIDOREDUCTASE SUBUNIT IORB"/>
    <property type="match status" value="1"/>
</dbReference>
<gene>
    <name evidence="3" type="ORF">QBE54_08155</name>
</gene>
<dbReference type="RefSeq" id="WP_369017707.1">
    <property type="nucleotide sequence ID" value="NZ_CP121689.1"/>
</dbReference>
<evidence type="ECO:0000259" key="2">
    <source>
        <dbReference type="Pfam" id="PF01558"/>
    </source>
</evidence>
<dbReference type="EMBL" id="CP121689">
    <property type="protein sequence ID" value="WZL75558.1"/>
    <property type="molecule type" value="Genomic_DNA"/>
</dbReference>
<dbReference type="InterPro" id="IPR019752">
    <property type="entry name" value="Pyrv/ketoisovalerate_OxRed_cat"/>
</dbReference>
<accession>A0ABZ2YCY3</accession>
<dbReference type="InterPro" id="IPR002869">
    <property type="entry name" value="Pyrv_flavodox_OxRed_cen"/>
</dbReference>
<dbReference type="Pfam" id="PF01558">
    <property type="entry name" value="POR"/>
    <property type="match status" value="1"/>
</dbReference>
<reference evidence="3 4" key="1">
    <citation type="submission" date="2023-03" db="EMBL/GenBank/DDBJ databases">
        <title>Novel Species.</title>
        <authorList>
            <person name="Ma S."/>
        </authorList>
    </citation>
    <scope>NUCLEOTIDE SEQUENCE [LARGE SCALE GENOMIC DNA]</scope>
    <source>
        <strain evidence="3 4">B11</strain>
    </source>
</reference>
<dbReference type="Gene3D" id="3.40.920.10">
    <property type="entry name" value="Pyruvate-ferredoxin oxidoreductase, PFOR, domain III"/>
    <property type="match status" value="1"/>
</dbReference>
<protein>
    <submittedName>
        <fullName evidence="3">Indolepyruvate oxidoreductase subunit beta</fullName>
    </submittedName>
</protein>